<evidence type="ECO:0000313" key="2">
    <source>
        <dbReference type="Proteomes" id="UP001501474"/>
    </source>
</evidence>
<keyword evidence="2" id="KW-1185">Reference proteome</keyword>
<proteinExistence type="predicted"/>
<dbReference type="EMBL" id="BAAART010000086">
    <property type="protein sequence ID" value="GAA2241543.1"/>
    <property type="molecule type" value="Genomic_DNA"/>
</dbReference>
<accession>A0ABN3DUF0</accession>
<dbReference type="Proteomes" id="UP001501474">
    <property type="component" value="Unassembled WGS sequence"/>
</dbReference>
<organism evidence="1 2">
    <name type="scientific">Streptomyces indiaensis</name>
    <dbReference type="NCBI Taxonomy" id="284033"/>
    <lineage>
        <taxon>Bacteria</taxon>
        <taxon>Bacillati</taxon>
        <taxon>Actinomycetota</taxon>
        <taxon>Actinomycetes</taxon>
        <taxon>Kitasatosporales</taxon>
        <taxon>Streptomycetaceae</taxon>
        <taxon>Streptomyces</taxon>
    </lineage>
</organism>
<gene>
    <name evidence="1" type="ORF">GCM10010104_41360</name>
</gene>
<sequence>MPPRSRSRRTTCEVVSGLAAAGLRIEFLHEHDVSLFRRFGTFERRDGYFRFPSGRPRIPLMYSIRARKD</sequence>
<name>A0ABN3DUF0_9ACTN</name>
<protein>
    <submittedName>
        <fullName evidence="1">Uncharacterized protein</fullName>
    </submittedName>
</protein>
<comment type="caution">
    <text evidence="1">The sequence shown here is derived from an EMBL/GenBank/DDBJ whole genome shotgun (WGS) entry which is preliminary data.</text>
</comment>
<evidence type="ECO:0000313" key="1">
    <source>
        <dbReference type="EMBL" id="GAA2241543.1"/>
    </source>
</evidence>
<reference evidence="1 2" key="1">
    <citation type="journal article" date="2019" name="Int. J. Syst. Evol. Microbiol.">
        <title>The Global Catalogue of Microorganisms (GCM) 10K type strain sequencing project: providing services to taxonomists for standard genome sequencing and annotation.</title>
        <authorList>
            <consortium name="The Broad Institute Genomics Platform"/>
            <consortium name="The Broad Institute Genome Sequencing Center for Infectious Disease"/>
            <person name="Wu L."/>
            <person name="Ma J."/>
        </authorList>
    </citation>
    <scope>NUCLEOTIDE SEQUENCE [LARGE SCALE GENOMIC DNA]</scope>
    <source>
        <strain evidence="1 2">JCM 3053</strain>
    </source>
</reference>